<evidence type="ECO:0000313" key="7">
    <source>
        <dbReference type="Proteomes" id="UP000315711"/>
    </source>
</evidence>
<evidence type="ECO:0000313" key="6">
    <source>
        <dbReference type="EMBL" id="TWI58004.1"/>
    </source>
</evidence>
<evidence type="ECO:0000256" key="2">
    <source>
        <dbReference type="ARBA" id="ARBA00023002"/>
    </source>
</evidence>
<feature type="domain" description="D-isomer specific 2-hydroxyacid dehydrogenase catalytic" evidence="4">
    <location>
        <begin position="6"/>
        <end position="319"/>
    </location>
</feature>
<dbReference type="Pfam" id="PF02826">
    <property type="entry name" value="2-Hacid_dh_C"/>
    <property type="match status" value="1"/>
</dbReference>
<dbReference type="GO" id="GO:0030267">
    <property type="term" value="F:glyoxylate reductase (NADPH) activity"/>
    <property type="evidence" value="ECO:0007669"/>
    <property type="project" value="TreeGrafter"/>
</dbReference>
<dbReference type="SUPFAM" id="SSF52283">
    <property type="entry name" value="Formate/glycerate dehydrogenase catalytic domain-like"/>
    <property type="match status" value="1"/>
</dbReference>
<dbReference type="GO" id="GO:0016618">
    <property type="term" value="F:hydroxypyruvate reductase [NAD(P)H] activity"/>
    <property type="evidence" value="ECO:0007669"/>
    <property type="project" value="TreeGrafter"/>
</dbReference>
<protein>
    <submittedName>
        <fullName evidence="6">Gluconate 2-dehydrogenase</fullName>
    </submittedName>
</protein>
<dbReference type="InterPro" id="IPR006139">
    <property type="entry name" value="D-isomer_2_OHA_DH_cat_dom"/>
</dbReference>
<dbReference type="CDD" id="cd05301">
    <property type="entry name" value="GDH"/>
    <property type="match status" value="1"/>
</dbReference>
<dbReference type="AlphaFoldDB" id="A0A562QMN7"/>
<evidence type="ECO:0000256" key="3">
    <source>
        <dbReference type="RuleBase" id="RU003719"/>
    </source>
</evidence>
<dbReference type="InterPro" id="IPR050223">
    <property type="entry name" value="D-isomer_2-hydroxyacid_DH"/>
</dbReference>
<accession>A0A562QMN7</accession>
<evidence type="ECO:0000259" key="4">
    <source>
        <dbReference type="Pfam" id="PF00389"/>
    </source>
</evidence>
<gene>
    <name evidence="6" type="ORF">IQ10_01335</name>
</gene>
<name>A0A562QMN7_9BACI</name>
<reference evidence="6 7" key="1">
    <citation type="journal article" date="2015" name="Stand. Genomic Sci.">
        <title>Genomic Encyclopedia of Bacterial and Archaeal Type Strains, Phase III: the genomes of soil and plant-associated and newly described type strains.</title>
        <authorList>
            <person name="Whitman W.B."/>
            <person name="Woyke T."/>
            <person name="Klenk H.P."/>
            <person name="Zhou Y."/>
            <person name="Lilburn T.G."/>
            <person name="Beck B.J."/>
            <person name="De Vos P."/>
            <person name="Vandamme P."/>
            <person name="Eisen J.A."/>
            <person name="Garrity G."/>
            <person name="Hugenholtz P."/>
            <person name="Kyrpides N.C."/>
        </authorList>
    </citation>
    <scope>NUCLEOTIDE SEQUENCE [LARGE SCALE GENOMIC DNA]</scope>
    <source>
        <strain evidence="6 7">CGMCC 1.10116</strain>
    </source>
</reference>
<dbReference type="PROSITE" id="PS00065">
    <property type="entry name" value="D_2_HYDROXYACID_DH_1"/>
    <property type="match status" value="1"/>
</dbReference>
<dbReference type="RefSeq" id="WP_144449675.1">
    <property type="nucleotide sequence ID" value="NZ_VLKZ01000003.1"/>
</dbReference>
<dbReference type="EMBL" id="VLKZ01000003">
    <property type="protein sequence ID" value="TWI58004.1"/>
    <property type="molecule type" value="Genomic_DNA"/>
</dbReference>
<dbReference type="SUPFAM" id="SSF51735">
    <property type="entry name" value="NAD(P)-binding Rossmann-fold domains"/>
    <property type="match status" value="1"/>
</dbReference>
<dbReference type="PANTHER" id="PTHR10996:SF283">
    <property type="entry name" value="GLYOXYLATE_HYDROXYPYRUVATE REDUCTASE B"/>
    <property type="match status" value="1"/>
</dbReference>
<dbReference type="FunFam" id="3.40.50.720:FF:000462">
    <property type="entry name" value="Glyoxylate reductase (NADP+)"/>
    <property type="match status" value="1"/>
</dbReference>
<dbReference type="Pfam" id="PF00389">
    <property type="entry name" value="2-Hacid_dh"/>
    <property type="match status" value="1"/>
</dbReference>
<dbReference type="PANTHER" id="PTHR10996">
    <property type="entry name" value="2-HYDROXYACID DEHYDROGENASE-RELATED"/>
    <property type="match status" value="1"/>
</dbReference>
<dbReference type="GO" id="GO:0005829">
    <property type="term" value="C:cytosol"/>
    <property type="evidence" value="ECO:0007669"/>
    <property type="project" value="TreeGrafter"/>
</dbReference>
<sequence>MKPIVYLTKKIPKDVEDYIAEYCEVRKWEGTPPIPRQELLMQLQDVDGLLTTGGSIDDELLEHAPNLKVVSNVSVGYNNFDIEAMKKRNVVGTHTPYVLDDTVADLVLALMLASARRIPELDRYVKEGKWAKDNDRSLFGVDVHHATVGIIGMGRIGEAIAKRAIYGFDMNVLYYNRSRKREVEEYLGVKYAELELLLQQSDFVVLMTPLTDETKHFMSHDQFDLMKESAFFINASRGETVDEEALIKALQNGEIKGAGLDVFSKEPVDSDNPLLQLDNVVTVPHIGSATTKTRDDMAFVAAKNLVSALKGEEPEHLVKEFKLGK</sequence>
<comment type="caution">
    <text evidence="6">The sequence shown here is derived from an EMBL/GenBank/DDBJ whole genome shotgun (WGS) entry which is preliminary data.</text>
</comment>
<feature type="domain" description="D-isomer specific 2-hydroxyacid dehydrogenase NAD-binding" evidence="5">
    <location>
        <begin position="108"/>
        <end position="287"/>
    </location>
</feature>
<organism evidence="6 7">
    <name type="scientific">Halalkalibacter nanhaiisediminis</name>
    <dbReference type="NCBI Taxonomy" id="688079"/>
    <lineage>
        <taxon>Bacteria</taxon>
        <taxon>Bacillati</taxon>
        <taxon>Bacillota</taxon>
        <taxon>Bacilli</taxon>
        <taxon>Bacillales</taxon>
        <taxon>Bacillaceae</taxon>
        <taxon>Halalkalibacter</taxon>
    </lineage>
</organism>
<keyword evidence="2 3" id="KW-0560">Oxidoreductase</keyword>
<dbReference type="InterPro" id="IPR036291">
    <property type="entry name" value="NAD(P)-bd_dom_sf"/>
</dbReference>
<proteinExistence type="inferred from homology"/>
<dbReference type="Gene3D" id="3.40.50.720">
    <property type="entry name" value="NAD(P)-binding Rossmann-like Domain"/>
    <property type="match status" value="2"/>
</dbReference>
<keyword evidence="7" id="KW-1185">Reference proteome</keyword>
<dbReference type="InterPro" id="IPR006140">
    <property type="entry name" value="D-isomer_DH_NAD-bd"/>
</dbReference>
<dbReference type="GO" id="GO:0051287">
    <property type="term" value="F:NAD binding"/>
    <property type="evidence" value="ECO:0007669"/>
    <property type="project" value="InterPro"/>
</dbReference>
<comment type="similarity">
    <text evidence="1 3">Belongs to the D-isomer specific 2-hydroxyacid dehydrogenase family.</text>
</comment>
<dbReference type="InterPro" id="IPR029752">
    <property type="entry name" value="D-isomer_DH_CS1"/>
</dbReference>
<dbReference type="Proteomes" id="UP000315711">
    <property type="component" value="Unassembled WGS sequence"/>
</dbReference>
<evidence type="ECO:0000259" key="5">
    <source>
        <dbReference type="Pfam" id="PF02826"/>
    </source>
</evidence>
<evidence type="ECO:0000256" key="1">
    <source>
        <dbReference type="ARBA" id="ARBA00005854"/>
    </source>
</evidence>
<dbReference type="OrthoDB" id="9805416at2"/>